<evidence type="ECO:0000256" key="1">
    <source>
        <dbReference type="SAM" id="MobiDB-lite"/>
    </source>
</evidence>
<sequence length="350" mass="35819">MPPVRRNRADTSLTNAGPSSNLAALNDPANHGRGHRRAASAAPSAGPSTARRVSPRPAAAANAAGQSRRRTSRSRSANLPAPAAQPQPPPADGAAIPDVPPAGEVAALPAGGVDGGAVAPLPPVAEAVDEEVDELDDNDVDELVDELAGEPANHPAPPPAGEIAALPAGEVDAGHIAPLPPVDEAVDEEVDELDDDEPADNLAPPVLPPINALRGPRGLRGERGPAGPPGPPTLPAGLAAQFQTAQSAIAALEVRANDDGAHTNALRIRMEKVEDSLTVIADLRADIAGLIETNMEKDARIATLELQVTTLTTLANRLLNRLATAETKIDSHTDAIIDQAALIDQLADHS</sequence>
<reference evidence="2 3" key="1">
    <citation type="submission" date="2023-08" db="EMBL/GenBank/DDBJ databases">
        <title>Annotated Genome Sequence of Vanrija albida AlHP1.</title>
        <authorList>
            <person name="Herzog R."/>
        </authorList>
    </citation>
    <scope>NUCLEOTIDE SEQUENCE [LARGE SCALE GENOMIC DNA]</scope>
    <source>
        <strain evidence="2 3">AlHP1</strain>
    </source>
</reference>
<feature type="compositionally biased region" description="Low complexity" evidence="1">
    <location>
        <begin position="92"/>
        <end position="119"/>
    </location>
</feature>
<dbReference type="RefSeq" id="XP_069210382.1">
    <property type="nucleotide sequence ID" value="XM_069352964.1"/>
</dbReference>
<accession>A0ABR3Q6S1</accession>
<dbReference type="GeneID" id="95985492"/>
<evidence type="ECO:0000313" key="2">
    <source>
        <dbReference type="EMBL" id="KAL1410438.1"/>
    </source>
</evidence>
<feature type="region of interest" description="Disordered" evidence="1">
    <location>
        <begin position="195"/>
        <end position="230"/>
    </location>
</feature>
<comment type="caution">
    <text evidence="2">The sequence shown here is derived from an EMBL/GenBank/DDBJ whole genome shotgun (WGS) entry which is preliminary data.</text>
</comment>
<organism evidence="2 3">
    <name type="scientific">Vanrija albida</name>
    <dbReference type="NCBI Taxonomy" id="181172"/>
    <lineage>
        <taxon>Eukaryota</taxon>
        <taxon>Fungi</taxon>
        <taxon>Dikarya</taxon>
        <taxon>Basidiomycota</taxon>
        <taxon>Agaricomycotina</taxon>
        <taxon>Tremellomycetes</taxon>
        <taxon>Trichosporonales</taxon>
        <taxon>Trichosporonaceae</taxon>
        <taxon>Vanrija</taxon>
    </lineage>
</organism>
<feature type="region of interest" description="Disordered" evidence="1">
    <location>
        <begin position="1"/>
        <end position="162"/>
    </location>
</feature>
<feature type="compositionally biased region" description="Polar residues" evidence="1">
    <location>
        <begin position="10"/>
        <end position="23"/>
    </location>
</feature>
<evidence type="ECO:0000313" key="3">
    <source>
        <dbReference type="Proteomes" id="UP001565368"/>
    </source>
</evidence>
<feature type="compositionally biased region" description="Acidic residues" evidence="1">
    <location>
        <begin position="127"/>
        <end position="148"/>
    </location>
</feature>
<protein>
    <submittedName>
        <fullName evidence="2">Uncharacterized protein</fullName>
    </submittedName>
</protein>
<keyword evidence="3" id="KW-1185">Reference proteome</keyword>
<proteinExistence type="predicted"/>
<name>A0ABR3Q6S1_9TREE</name>
<gene>
    <name evidence="2" type="ORF">Q8F55_004449</name>
</gene>
<dbReference type="EMBL" id="JBBXJM010000003">
    <property type="protein sequence ID" value="KAL1410438.1"/>
    <property type="molecule type" value="Genomic_DNA"/>
</dbReference>
<feature type="compositionally biased region" description="Low complexity" evidence="1">
    <location>
        <begin position="39"/>
        <end position="66"/>
    </location>
</feature>
<dbReference type="Proteomes" id="UP001565368">
    <property type="component" value="Unassembled WGS sequence"/>
</dbReference>